<name>A0A139IGL7_9PEZI</name>
<comment type="caution">
    <text evidence="2">The sequence shown here is derived from an EMBL/GenBank/DDBJ whole genome shotgun (WGS) entry which is preliminary data.</text>
</comment>
<feature type="region of interest" description="Disordered" evidence="1">
    <location>
        <begin position="230"/>
        <end position="277"/>
    </location>
</feature>
<gene>
    <name evidence="2" type="ORF">AC579_8127</name>
</gene>
<evidence type="ECO:0000313" key="2">
    <source>
        <dbReference type="EMBL" id="KXT13696.1"/>
    </source>
</evidence>
<sequence length="311" mass="34108">MSTQLSSLQHGNFSITPNSSDNTLNSMGRTKQVPKRGRLRPDQDVRLTNGMATTVEQMMHILQCSPQELAHLKAVVKEHMQRPLHDGIVLLGKKVADFDKDKRKRIHDALWKSVIGHDLGCSEMLSGSRWPAWAPQPPDLHKHLRTVLLKIAGSHQSTIAMKKKAAGTVTAEPEDASDASCPYHAPALGRRQTTPIGPRVVETDSDEEDLIVVREPREWRGGSFRAWAAEGSAHSRASITTSVPASEPEAAEPAHTDFSSATAQSPTVPTTSAQPSSGLAFNEQMMKMMIQNQNMMLQMMAEIKDLKKGGQ</sequence>
<proteinExistence type="predicted"/>
<dbReference type="AlphaFoldDB" id="A0A139IGL7"/>
<feature type="compositionally biased region" description="Polar residues" evidence="1">
    <location>
        <begin position="1"/>
        <end position="29"/>
    </location>
</feature>
<feature type="compositionally biased region" description="Low complexity" evidence="1">
    <location>
        <begin position="244"/>
        <end position="253"/>
    </location>
</feature>
<feature type="region of interest" description="Disordered" evidence="1">
    <location>
        <begin position="164"/>
        <end position="208"/>
    </location>
</feature>
<evidence type="ECO:0000256" key="1">
    <source>
        <dbReference type="SAM" id="MobiDB-lite"/>
    </source>
</evidence>
<reference evidence="2 3" key="1">
    <citation type="submission" date="2015-07" db="EMBL/GenBank/DDBJ databases">
        <title>Comparative genomics of the Sigatoka disease complex on banana suggests a link between parallel evolutionary changes in Pseudocercospora fijiensis and Pseudocercospora eumusae and increased virulence on the banana host.</title>
        <authorList>
            <person name="Chang T.-C."/>
            <person name="Salvucci A."/>
            <person name="Crous P.W."/>
            <person name="Stergiopoulos I."/>
        </authorList>
    </citation>
    <scope>NUCLEOTIDE SEQUENCE [LARGE SCALE GENOMIC DNA]</scope>
    <source>
        <strain evidence="2 3">CBS 116634</strain>
    </source>
</reference>
<dbReference type="Proteomes" id="UP000073492">
    <property type="component" value="Unassembled WGS sequence"/>
</dbReference>
<accession>A0A139IGL7</accession>
<organism evidence="2 3">
    <name type="scientific">Pseudocercospora musae</name>
    <dbReference type="NCBI Taxonomy" id="113226"/>
    <lineage>
        <taxon>Eukaryota</taxon>
        <taxon>Fungi</taxon>
        <taxon>Dikarya</taxon>
        <taxon>Ascomycota</taxon>
        <taxon>Pezizomycotina</taxon>
        <taxon>Dothideomycetes</taxon>
        <taxon>Dothideomycetidae</taxon>
        <taxon>Mycosphaerellales</taxon>
        <taxon>Mycosphaerellaceae</taxon>
        <taxon>Pseudocercospora</taxon>
    </lineage>
</organism>
<feature type="compositionally biased region" description="Polar residues" evidence="1">
    <location>
        <begin position="257"/>
        <end position="277"/>
    </location>
</feature>
<dbReference type="EMBL" id="LFZO01000107">
    <property type="protein sequence ID" value="KXT13696.1"/>
    <property type="molecule type" value="Genomic_DNA"/>
</dbReference>
<feature type="region of interest" description="Disordered" evidence="1">
    <location>
        <begin position="1"/>
        <end position="42"/>
    </location>
</feature>
<keyword evidence="3" id="KW-1185">Reference proteome</keyword>
<evidence type="ECO:0000313" key="3">
    <source>
        <dbReference type="Proteomes" id="UP000073492"/>
    </source>
</evidence>
<protein>
    <submittedName>
        <fullName evidence="2">Uncharacterized protein</fullName>
    </submittedName>
</protein>
<dbReference type="OrthoDB" id="10487520at2759"/>